<dbReference type="Proteomes" id="UP000239939">
    <property type="component" value="Unassembled WGS sequence"/>
</dbReference>
<feature type="signal peptide" evidence="1">
    <location>
        <begin position="1"/>
        <end position="25"/>
    </location>
</feature>
<name>A0A2S7DYV4_9XANT</name>
<feature type="chain" id="PRO_5015404138" evidence="1">
    <location>
        <begin position="26"/>
        <end position="71"/>
    </location>
</feature>
<evidence type="ECO:0000256" key="1">
    <source>
        <dbReference type="SAM" id="SignalP"/>
    </source>
</evidence>
<evidence type="ECO:0000313" key="2">
    <source>
        <dbReference type="EMBL" id="PPU79017.1"/>
    </source>
</evidence>
<keyword evidence="1" id="KW-0732">Signal</keyword>
<proteinExistence type="predicted"/>
<organism evidence="2 3">
    <name type="scientific">Xanthomonas populi</name>
    <dbReference type="NCBI Taxonomy" id="53414"/>
    <lineage>
        <taxon>Bacteria</taxon>
        <taxon>Pseudomonadati</taxon>
        <taxon>Pseudomonadota</taxon>
        <taxon>Gammaproteobacteria</taxon>
        <taxon>Lysobacterales</taxon>
        <taxon>Lysobacteraceae</taxon>
        <taxon>Xanthomonas</taxon>
    </lineage>
</organism>
<comment type="caution">
    <text evidence="2">The sequence shown here is derived from an EMBL/GenBank/DDBJ whole genome shotgun (WGS) entry which is preliminary data.</text>
</comment>
<evidence type="ECO:0000313" key="3">
    <source>
        <dbReference type="Proteomes" id="UP000239939"/>
    </source>
</evidence>
<sequence>MIKQKLLNICIVAVLGLSANAAAQAAVHGMVLKPSSLKQPVVALFGTESTDAKPLPANVDLTLRFPHVFPR</sequence>
<protein>
    <submittedName>
        <fullName evidence="2">Uncharacterized protein</fullName>
    </submittedName>
</protein>
<dbReference type="EMBL" id="MDEJ01000336">
    <property type="protein sequence ID" value="PPU79017.1"/>
    <property type="molecule type" value="Genomic_DNA"/>
</dbReference>
<dbReference type="AlphaFoldDB" id="A0A2S7DYV4"/>
<gene>
    <name evidence="2" type="ORF">XpopCFBP1817_20770</name>
</gene>
<keyword evidence="3" id="KW-1185">Reference proteome</keyword>
<accession>A0A2S7DYV4</accession>
<reference evidence="3" key="1">
    <citation type="submission" date="2016-08" db="EMBL/GenBank/DDBJ databases">
        <authorList>
            <person name="Merda D."/>
            <person name="Briand M."/>
            <person name="Taghouti G."/>
            <person name="Carrere S."/>
            <person name="Gouzy J."/>
            <person name="Portier P."/>
            <person name="Jacques M.-A."/>
            <person name="Fischer-Le Saux M."/>
        </authorList>
    </citation>
    <scope>NUCLEOTIDE SEQUENCE [LARGE SCALE GENOMIC DNA]</scope>
    <source>
        <strain evidence="3">CFBP1817</strain>
    </source>
</reference>